<name>A0AAD6Y4N0_9AGAR</name>
<protein>
    <submittedName>
        <fullName evidence="2">Uncharacterized protein</fullName>
    </submittedName>
</protein>
<dbReference type="AlphaFoldDB" id="A0AAD6Y4N0"/>
<keyword evidence="3" id="KW-1185">Reference proteome</keyword>
<proteinExistence type="predicted"/>
<dbReference type="Proteomes" id="UP001219525">
    <property type="component" value="Unassembled WGS sequence"/>
</dbReference>
<evidence type="ECO:0000256" key="1">
    <source>
        <dbReference type="SAM" id="MobiDB-lite"/>
    </source>
</evidence>
<sequence>KMPLWHHPGEDRSKKQNNNSSRAKCLRAKHSVVTVGDGVDLATLFQNPQHHKLSGCKCDLCEASRARGC</sequence>
<reference evidence="2" key="1">
    <citation type="submission" date="2023-03" db="EMBL/GenBank/DDBJ databases">
        <title>Massive genome expansion in bonnet fungi (Mycena s.s.) driven by repeated elements and novel gene families across ecological guilds.</title>
        <authorList>
            <consortium name="Lawrence Berkeley National Laboratory"/>
            <person name="Harder C.B."/>
            <person name="Miyauchi S."/>
            <person name="Viragh M."/>
            <person name="Kuo A."/>
            <person name="Thoen E."/>
            <person name="Andreopoulos B."/>
            <person name="Lu D."/>
            <person name="Skrede I."/>
            <person name="Drula E."/>
            <person name="Henrissat B."/>
            <person name="Morin E."/>
            <person name="Kohler A."/>
            <person name="Barry K."/>
            <person name="LaButti K."/>
            <person name="Morin E."/>
            <person name="Salamov A."/>
            <person name="Lipzen A."/>
            <person name="Mereny Z."/>
            <person name="Hegedus B."/>
            <person name="Baldrian P."/>
            <person name="Stursova M."/>
            <person name="Weitz H."/>
            <person name="Taylor A."/>
            <person name="Grigoriev I.V."/>
            <person name="Nagy L.G."/>
            <person name="Martin F."/>
            <person name="Kauserud H."/>
        </authorList>
    </citation>
    <scope>NUCLEOTIDE SEQUENCE</scope>
    <source>
        <strain evidence="2">9144</strain>
    </source>
</reference>
<comment type="caution">
    <text evidence="2">The sequence shown here is derived from an EMBL/GenBank/DDBJ whole genome shotgun (WGS) entry which is preliminary data.</text>
</comment>
<accession>A0AAD6Y4N0</accession>
<gene>
    <name evidence="2" type="ORF">GGX14DRAFT_297241</name>
</gene>
<organism evidence="2 3">
    <name type="scientific">Mycena pura</name>
    <dbReference type="NCBI Taxonomy" id="153505"/>
    <lineage>
        <taxon>Eukaryota</taxon>
        <taxon>Fungi</taxon>
        <taxon>Dikarya</taxon>
        <taxon>Basidiomycota</taxon>
        <taxon>Agaricomycotina</taxon>
        <taxon>Agaricomycetes</taxon>
        <taxon>Agaricomycetidae</taxon>
        <taxon>Agaricales</taxon>
        <taxon>Marasmiineae</taxon>
        <taxon>Mycenaceae</taxon>
        <taxon>Mycena</taxon>
    </lineage>
</organism>
<feature type="region of interest" description="Disordered" evidence="1">
    <location>
        <begin position="1"/>
        <end position="24"/>
    </location>
</feature>
<dbReference type="EMBL" id="JARJCW010000134">
    <property type="protein sequence ID" value="KAJ7191357.1"/>
    <property type="molecule type" value="Genomic_DNA"/>
</dbReference>
<evidence type="ECO:0000313" key="2">
    <source>
        <dbReference type="EMBL" id="KAJ7191357.1"/>
    </source>
</evidence>
<feature type="non-terminal residue" evidence="2">
    <location>
        <position position="1"/>
    </location>
</feature>
<feature type="non-terminal residue" evidence="2">
    <location>
        <position position="69"/>
    </location>
</feature>
<evidence type="ECO:0000313" key="3">
    <source>
        <dbReference type="Proteomes" id="UP001219525"/>
    </source>
</evidence>